<dbReference type="EC" id="2.3.1.234" evidence="2"/>
<dbReference type="AlphaFoldDB" id="A0A7R9ASP4"/>
<evidence type="ECO:0000313" key="13">
    <source>
        <dbReference type="EMBL" id="CAD7259267.1"/>
    </source>
</evidence>
<dbReference type="InterPro" id="IPR017861">
    <property type="entry name" value="KAE1/TsaD"/>
</dbReference>
<evidence type="ECO:0000256" key="3">
    <source>
        <dbReference type="ARBA" id="ARBA00022679"/>
    </source>
</evidence>
<feature type="domain" description="Gcp-like" evidence="12">
    <location>
        <begin position="57"/>
        <end position="206"/>
    </location>
</feature>
<evidence type="ECO:0000256" key="6">
    <source>
        <dbReference type="ARBA" id="ARBA00022946"/>
    </source>
</evidence>
<dbReference type="CDD" id="cd24134">
    <property type="entry name" value="ASKHA_NBD_OSGEPL1_QRI7_euk"/>
    <property type="match status" value="1"/>
</dbReference>
<dbReference type="SUPFAM" id="SSF53067">
    <property type="entry name" value="Actin-like ATPase domain"/>
    <property type="match status" value="1"/>
</dbReference>
<dbReference type="HAMAP" id="MF_01445">
    <property type="entry name" value="TsaD"/>
    <property type="match status" value="1"/>
</dbReference>
<evidence type="ECO:0000256" key="1">
    <source>
        <dbReference type="ARBA" id="ARBA00004173"/>
    </source>
</evidence>
<feature type="chain" id="PRO_5030873749" description="N(6)-L-threonylcarbamoyladenine synthase" evidence="11">
    <location>
        <begin position="21"/>
        <end position="496"/>
    </location>
</feature>
<comment type="function">
    <text evidence="10">Required for the formation of a threonylcarbamoyl group on adenosine at position 37 (t(6)A37) in mitochondrial tRNAs that read codons beginning with adenine. Probably involved in the transfer of the threonylcarbamoyl moiety of threonylcarbamoyl-AMP (TC-AMP) to the N6 group of A37. Involved in mitochondrial genome maintenance.</text>
</comment>
<dbReference type="PANTHER" id="PTHR11735">
    <property type="entry name" value="TRNA N6-ADENOSINE THREONYLCARBAMOYLTRANSFERASE"/>
    <property type="match status" value="1"/>
</dbReference>
<dbReference type="Gene3D" id="3.30.420.40">
    <property type="match status" value="4"/>
</dbReference>
<sequence>MNLVFFHIMIPALLCRIVRSCYMKRNMCTPVNRKSVILGLETSCDDTGCAIVDNCGNILGEALHSQLQVHLNNGGIIPPIARDLHKQHIERVVEEAVASANLGLGDVDAIATTVKPGMPLSLLVGMNHGKHLARTWGKPFIPIHHMEAHALTIRMVAQVEFPFLVLLISGGHCLLAVAQGVHQFLLLGQSLDDAPGEAFDKVTWLIPAETVCLTLWAPEDQFKVHPLIPATLDHVVNINRRATGLTERAGKCQGVFNWSAKMIARRLKLHNLPEFGGLSGGAAIQLAATRGDPLSFQFPFMLSSYRDCNFSMAGLKNKARLHIVRQEHEHGIEGDGIIPGVYDLCASMQWAITSHLCQRLQRAMEFISMRDMLPLDRRTLVVSGGVACNSFITGVLGVVCEEYGYSLAVPPPKLCTDNGVMIAWNGVEKWRTGVGAVRDLDAVDIEPATYRLVTVTIAQVLFVVVRCPLGVDRREDVVSANIKCNWIKPRTLLRMR</sequence>
<evidence type="ECO:0000256" key="9">
    <source>
        <dbReference type="ARBA" id="ARBA00048117"/>
    </source>
</evidence>
<dbReference type="InterPro" id="IPR022450">
    <property type="entry name" value="TsaD"/>
</dbReference>
<gene>
    <name evidence="13" type="ORF">TSIB3V08_LOCUS3474</name>
</gene>
<evidence type="ECO:0000256" key="11">
    <source>
        <dbReference type="SAM" id="SignalP"/>
    </source>
</evidence>
<comment type="subunit">
    <text evidence="10">Homodimer.</text>
</comment>
<evidence type="ECO:0000256" key="5">
    <source>
        <dbReference type="ARBA" id="ARBA00022723"/>
    </source>
</evidence>
<dbReference type="PANTHER" id="PTHR11735:SF6">
    <property type="entry name" value="TRNA N6-ADENOSINE THREONYLCARBAMOYLTRANSFERASE, MITOCHONDRIAL"/>
    <property type="match status" value="1"/>
</dbReference>
<evidence type="ECO:0000256" key="10">
    <source>
        <dbReference type="HAMAP-Rule" id="MF_03179"/>
    </source>
</evidence>
<dbReference type="GO" id="GO:0061711">
    <property type="term" value="F:tRNA N(6)-L-threonylcarbamoyladenine synthase activity"/>
    <property type="evidence" value="ECO:0007669"/>
    <property type="project" value="UniProtKB-EC"/>
</dbReference>
<keyword evidence="3 10" id="KW-0808">Transferase</keyword>
<dbReference type="InterPro" id="IPR043129">
    <property type="entry name" value="ATPase_NBD"/>
</dbReference>
<protein>
    <recommendedName>
        <fullName evidence="2">N(6)-L-threonylcarbamoyladenine synthase</fullName>
        <ecNumber evidence="2">2.3.1.234</ecNumber>
    </recommendedName>
</protein>
<comment type="similarity">
    <text evidence="10">Belongs to the KAE1 / TsaD family.</text>
</comment>
<evidence type="ECO:0000256" key="4">
    <source>
        <dbReference type="ARBA" id="ARBA00022694"/>
    </source>
</evidence>
<comment type="cofactor">
    <cofactor evidence="10">
        <name>a divalent metal cation</name>
        <dbReference type="ChEBI" id="CHEBI:60240"/>
    </cofactor>
    <text evidence="10">Binds 1 divalent metal cation per subunit.</text>
</comment>
<dbReference type="GO" id="GO:0005739">
    <property type="term" value="C:mitochondrion"/>
    <property type="evidence" value="ECO:0007669"/>
    <property type="project" value="UniProtKB-SubCell"/>
</dbReference>
<comment type="catalytic activity">
    <reaction evidence="9 10">
        <text>L-threonylcarbamoyladenylate + adenosine(37) in tRNA = N(6)-L-threonylcarbamoyladenosine(37) in tRNA + AMP + H(+)</text>
        <dbReference type="Rhea" id="RHEA:37059"/>
        <dbReference type="Rhea" id="RHEA-COMP:10162"/>
        <dbReference type="Rhea" id="RHEA-COMP:10163"/>
        <dbReference type="ChEBI" id="CHEBI:15378"/>
        <dbReference type="ChEBI" id="CHEBI:73682"/>
        <dbReference type="ChEBI" id="CHEBI:74411"/>
        <dbReference type="ChEBI" id="CHEBI:74418"/>
        <dbReference type="ChEBI" id="CHEBI:456215"/>
        <dbReference type="EC" id="2.3.1.234"/>
    </reaction>
</comment>
<proteinExistence type="inferred from homology"/>
<dbReference type="FunFam" id="3.30.420.40:FF:000083">
    <property type="entry name" value="Probable tRNA N6-adenosine threonylcarbamoyltransferase, mitochondrial"/>
    <property type="match status" value="1"/>
</dbReference>
<dbReference type="PRINTS" id="PR00789">
    <property type="entry name" value="OSIALOPTASE"/>
</dbReference>
<organism evidence="13">
    <name type="scientific">Timema shepardi</name>
    <name type="common">Walking stick</name>
    <dbReference type="NCBI Taxonomy" id="629360"/>
    <lineage>
        <taxon>Eukaryota</taxon>
        <taxon>Metazoa</taxon>
        <taxon>Ecdysozoa</taxon>
        <taxon>Arthropoda</taxon>
        <taxon>Hexapoda</taxon>
        <taxon>Insecta</taxon>
        <taxon>Pterygota</taxon>
        <taxon>Neoptera</taxon>
        <taxon>Polyneoptera</taxon>
        <taxon>Phasmatodea</taxon>
        <taxon>Timematodea</taxon>
        <taxon>Timematoidea</taxon>
        <taxon>Timematidae</taxon>
        <taxon>Timema</taxon>
    </lineage>
</organism>
<evidence type="ECO:0000256" key="2">
    <source>
        <dbReference type="ARBA" id="ARBA00012156"/>
    </source>
</evidence>
<dbReference type="GO" id="GO:0002949">
    <property type="term" value="P:tRNA threonylcarbamoyladenosine modification"/>
    <property type="evidence" value="ECO:0007669"/>
    <property type="project" value="UniProtKB-UniRule"/>
</dbReference>
<keyword evidence="7 10" id="KW-0496">Mitochondrion</keyword>
<comment type="subcellular location">
    <subcellularLocation>
        <location evidence="1 10">Mitochondrion</location>
    </subcellularLocation>
</comment>
<keyword evidence="6" id="KW-0809">Transit peptide</keyword>
<keyword evidence="4 10" id="KW-0819">tRNA processing</keyword>
<evidence type="ECO:0000256" key="8">
    <source>
        <dbReference type="ARBA" id="ARBA00023315"/>
    </source>
</evidence>
<reference evidence="13" key="1">
    <citation type="submission" date="2020-11" db="EMBL/GenBank/DDBJ databases">
        <authorList>
            <person name="Tran Van P."/>
        </authorList>
    </citation>
    <scope>NUCLEOTIDE SEQUENCE</scope>
</reference>
<feature type="domain" description="Gcp-like" evidence="12">
    <location>
        <begin position="264"/>
        <end position="424"/>
    </location>
</feature>
<dbReference type="EMBL" id="OC001161">
    <property type="protein sequence ID" value="CAD7259267.1"/>
    <property type="molecule type" value="Genomic_DNA"/>
</dbReference>
<feature type="signal peptide" evidence="11">
    <location>
        <begin position="1"/>
        <end position="20"/>
    </location>
</feature>
<keyword evidence="5 10" id="KW-0479">Metal-binding</keyword>
<dbReference type="Pfam" id="PF00814">
    <property type="entry name" value="TsaD"/>
    <property type="match status" value="2"/>
</dbReference>
<keyword evidence="8 10" id="KW-0012">Acyltransferase</keyword>
<evidence type="ECO:0000259" key="12">
    <source>
        <dbReference type="Pfam" id="PF00814"/>
    </source>
</evidence>
<dbReference type="GO" id="GO:0046872">
    <property type="term" value="F:metal ion binding"/>
    <property type="evidence" value="ECO:0007669"/>
    <property type="project" value="UniProtKB-KW"/>
</dbReference>
<name>A0A7R9ASP4_TIMSH</name>
<keyword evidence="11" id="KW-0732">Signal</keyword>
<accession>A0A7R9ASP4</accession>
<evidence type="ECO:0000256" key="7">
    <source>
        <dbReference type="ARBA" id="ARBA00023128"/>
    </source>
</evidence>
<dbReference type="InterPro" id="IPR000905">
    <property type="entry name" value="Gcp-like_dom"/>
</dbReference>